<organism evidence="3 4">
    <name type="scientific">Lonepinella koalarum</name>
    <dbReference type="NCBI Taxonomy" id="53417"/>
    <lineage>
        <taxon>Bacteria</taxon>
        <taxon>Pseudomonadati</taxon>
        <taxon>Pseudomonadota</taxon>
        <taxon>Gammaproteobacteria</taxon>
        <taxon>Pasteurellales</taxon>
        <taxon>Pasteurellaceae</taxon>
        <taxon>Lonepinella</taxon>
    </lineage>
</organism>
<gene>
    <name evidence="3" type="ORF">EV692_0445</name>
</gene>
<evidence type="ECO:0000256" key="1">
    <source>
        <dbReference type="ARBA" id="ARBA00008769"/>
    </source>
</evidence>
<evidence type="ECO:0000256" key="2">
    <source>
        <dbReference type="RuleBase" id="RU363072"/>
    </source>
</evidence>
<dbReference type="Pfam" id="PF04966">
    <property type="entry name" value="OprB"/>
    <property type="match status" value="1"/>
</dbReference>
<accession>A0A4R1L0G1</accession>
<dbReference type="InterPro" id="IPR052932">
    <property type="entry name" value="OprB_Porin"/>
</dbReference>
<sequence length="446" mass="49634">MKINHSKLMQGLCCSVITLGAITAQAETESQKPLSDVGNWLEQHGIKPHLMSSYLYFDNFDMGIQKGKNEQLVIVMAGFDADLQKLASIKGGNFHFSYAWAPYHKNFNFGSQAGDILVGNPPPYIPKVAHLTKLTYEQKLFDDRLSIEVGRSNPGFYYGKSLCNFEFSCVNPLLHKTAAFSPVIYSAWGGRVAYKLTPSLEFSASGWRTFSDYPFTNGWDNGWNSKHPTGNLWLAGLSRTEEWRNSQSKYPLTWELTFFHNTHRFVDADPLVVDKKQLSGVTGMHAGIKKLFWRLDDGSEKQPSATTLSAYASLSKTFDDINNGGLSSFVSAGVILNGPFKSRPMDSYGLNFNWAKVSNGQQRAMTASYVGNENWYARKNQYQLSVDATIPVLPSLIVQGSVGRVWHANNWMNANTGQVITERPKDGYSASLAITLLLDNALGLTK</sequence>
<dbReference type="GO" id="GO:0015288">
    <property type="term" value="F:porin activity"/>
    <property type="evidence" value="ECO:0007669"/>
    <property type="project" value="InterPro"/>
</dbReference>
<dbReference type="PANTHER" id="PTHR37944">
    <property type="entry name" value="PORIN B"/>
    <property type="match status" value="1"/>
</dbReference>
<name>A0A4R1L0G1_9PAST</name>
<evidence type="ECO:0000313" key="3">
    <source>
        <dbReference type="EMBL" id="TCK71375.1"/>
    </source>
</evidence>
<dbReference type="InterPro" id="IPR038673">
    <property type="entry name" value="OprB_sf"/>
</dbReference>
<dbReference type="AlphaFoldDB" id="A0A4R1L0G1"/>
<dbReference type="EMBL" id="SMGJ01000001">
    <property type="protein sequence ID" value="TCK71375.1"/>
    <property type="molecule type" value="Genomic_DNA"/>
</dbReference>
<proteinExistence type="inferred from homology"/>
<protein>
    <submittedName>
        <fullName evidence="3">OprB family porin</fullName>
    </submittedName>
</protein>
<dbReference type="GO" id="GO:0016020">
    <property type="term" value="C:membrane"/>
    <property type="evidence" value="ECO:0007669"/>
    <property type="project" value="InterPro"/>
</dbReference>
<dbReference type="Gene3D" id="2.40.160.180">
    <property type="entry name" value="Carbohydrate-selective porin OprB"/>
    <property type="match status" value="1"/>
</dbReference>
<evidence type="ECO:0000313" key="4">
    <source>
        <dbReference type="Proteomes" id="UP000295496"/>
    </source>
</evidence>
<dbReference type="InterPro" id="IPR007049">
    <property type="entry name" value="Carb-sel_porin_OprB"/>
</dbReference>
<dbReference type="PANTHER" id="PTHR37944:SF1">
    <property type="entry name" value="PORIN B"/>
    <property type="match status" value="1"/>
</dbReference>
<dbReference type="RefSeq" id="WP_132300092.1">
    <property type="nucleotide sequence ID" value="NZ_CP170642.1"/>
</dbReference>
<dbReference type="GO" id="GO:0008643">
    <property type="term" value="P:carbohydrate transport"/>
    <property type="evidence" value="ECO:0007669"/>
    <property type="project" value="InterPro"/>
</dbReference>
<keyword evidence="4" id="KW-1185">Reference proteome</keyword>
<comment type="caution">
    <text evidence="3">The sequence shown here is derived from an EMBL/GenBank/DDBJ whole genome shotgun (WGS) entry which is preliminary data.</text>
</comment>
<comment type="similarity">
    <text evidence="1 2">Belongs to the OprB family.</text>
</comment>
<reference evidence="3 4" key="1">
    <citation type="submission" date="2019-03" db="EMBL/GenBank/DDBJ databases">
        <title>Genomic Encyclopedia of Type Strains, Phase IV (KMG-IV): sequencing the most valuable type-strain genomes for metagenomic binning, comparative biology and taxonomic classification.</title>
        <authorList>
            <person name="Goeker M."/>
        </authorList>
    </citation>
    <scope>NUCLEOTIDE SEQUENCE [LARGE SCALE GENOMIC DNA]</scope>
    <source>
        <strain evidence="3 4">DSM 10053</strain>
    </source>
</reference>
<dbReference type="Proteomes" id="UP000295496">
    <property type="component" value="Unassembled WGS sequence"/>
</dbReference>